<dbReference type="InterPro" id="IPR020843">
    <property type="entry name" value="ER"/>
</dbReference>
<organism evidence="8 9">
    <name type="scientific">Effrenium voratum</name>
    <dbReference type="NCBI Taxonomy" id="2562239"/>
    <lineage>
        <taxon>Eukaryota</taxon>
        <taxon>Sar</taxon>
        <taxon>Alveolata</taxon>
        <taxon>Dinophyceae</taxon>
        <taxon>Suessiales</taxon>
        <taxon>Symbiodiniaceae</taxon>
        <taxon>Effrenium</taxon>
    </lineage>
</organism>
<name>A0AA36N333_9DINO</name>
<evidence type="ECO:0000259" key="7">
    <source>
        <dbReference type="SMART" id="SM00829"/>
    </source>
</evidence>
<dbReference type="CDD" id="cd05283">
    <property type="entry name" value="CAD1"/>
    <property type="match status" value="1"/>
</dbReference>
<feature type="domain" description="Enoyl reductase (ER)" evidence="7">
    <location>
        <begin position="55"/>
        <end position="395"/>
    </location>
</feature>
<evidence type="ECO:0000256" key="6">
    <source>
        <dbReference type="SAM" id="SignalP"/>
    </source>
</evidence>
<dbReference type="SUPFAM" id="SSF51735">
    <property type="entry name" value="NAD(P)-binding Rossmann-fold domains"/>
    <property type="match status" value="1"/>
</dbReference>
<dbReference type="InterPro" id="IPR011032">
    <property type="entry name" value="GroES-like_sf"/>
</dbReference>
<dbReference type="EMBL" id="CAUJNA010003243">
    <property type="protein sequence ID" value="CAJ1396785.1"/>
    <property type="molecule type" value="Genomic_DNA"/>
</dbReference>
<dbReference type="PANTHER" id="PTHR42683">
    <property type="entry name" value="ALDEHYDE REDUCTASE"/>
    <property type="match status" value="1"/>
</dbReference>
<evidence type="ECO:0000256" key="4">
    <source>
        <dbReference type="ARBA" id="ARBA00023002"/>
    </source>
</evidence>
<keyword evidence="2 5" id="KW-0479">Metal-binding</keyword>
<evidence type="ECO:0000256" key="5">
    <source>
        <dbReference type="RuleBase" id="RU361277"/>
    </source>
</evidence>
<keyword evidence="6" id="KW-0732">Signal</keyword>
<dbReference type="AlphaFoldDB" id="A0AA36N333"/>
<dbReference type="InterPro" id="IPR047109">
    <property type="entry name" value="CAD-like"/>
</dbReference>
<dbReference type="GO" id="GO:0008270">
    <property type="term" value="F:zinc ion binding"/>
    <property type="evidence" value="ECO:0007669"/>
    <property type="project" value="InterPro"/>
</dbReference>
<dbReference type="SMART" id="SM00829">
    <property type="entry name" value="PKS_ER"/>
    <property type="match status" value="1"/>
</dbReference>
<feature type="chain" id="PRO_5041442600" description="Enoyl reductase (ER) domain-containing protein" evidence="6">
    <location>
        <begin position="38"/>
        <end position="400"/>
    </location>
</feature>
<dbReference type="Gene3D" id="3.40.50.720">
    <property type="entry name" value="NAD(P)-binding Rossmann-like Domain"/>
    <property type="match status" value="1"/>
</dbReference>
<reference evidence="8" key="1">
    <citation type="submission" date="2023-08" db="EMBL/GenBank/DDBJ databases">
        <authorList>
            <person name="Chen Y."/>
            <person name="Shah S."/>
            <person name="Dougan E. K."/>
            <person name="Thang M."/>
            <person name="Chan C."/>
        </authorList>
    </citation>
    <scope>NUCLEOTIDE SEQUENCE</scope>
</reference>
<accession>A0AA36N333</accession>
<evidence type="ECO:0000313" key="8">
    <source>
        <dbReference type="EMBL" id="CAJ1396785.1"/>
    </source>
</evidence>
<dbReference type="Proteomes" id="UP001178507">
    <property type="component" value="Unassembled WGS sequence"/>
</dbReference>
<keyword evidence="4" id="KW-0560">Oxidoreductase</keyword>
<evidence type="ECO:0000256" key="2">
    <source>
        <dbReference type="ARBA" id="ARBA00022723"/>
    </source>
</evidence>
<keyword evidence="3 5" id="KW-0862">Zinc</keyword>
<keyword evidence="9" id="KW-1185">Reference proteome</keyword>
<dbReference type="Gene3D" id="3.90.180.10">
    <property type="entry name" value="Medium-chain alcohol dehydrogenases, catalytic domain"/>
    <property type="match status" value="1"/>
</dbReference>
<dbReference type="InterPro" id="IPR013154">
    <property type="entry name" value="ADH-like_N"/>
</dbReference>
<evidence type="ECO:0000256" key="1">
    <source>
        <dbReference type="ARBA" id="ARBA00001947"/>
    </source>
</evidence>
<evidence type="ECO:0000256" key="3">
    <source>
        <dbReference type="ARBA" id="ARBA00022833"/>
    </source>
</evidence>
<dbReference type="Pfam" id="PF08240">
    <property type="entry name" value="ADH_N"/>
    <property type="match status" value="1"/>
</dbReference>
<dbReference type="PROSITE" id="PS00059">
    <property type="entry name" value="ADH_ZINC"/>
    <property type="match status" value="1"/>
</dbReference>
<dbReference type="GO" id="GO:0016616">
    <property type="term" value="F:oxidoreductase activity, acting on the CH-OH group of donors, NAD or NADP as acceptor"/>
    <property type="evidence" value="ECO:0007669"/>
    <property type="project" value="InterPro"/>
</dbReference>
<dbReference type="Pfam" id="PF00107">
    <property type="entry name" value="ADH_zinc_N"/>
    <property type="match status" value="1"/>
</dbReference>
<gene>
    <name evidence="8" type="ORF">EVOR1521_LOCUS20937</name>
</gene>
<dbReference type="InterPro" id="IPR036291">
    <property type="entry name" value="NAD(P)-bd_dom_sf"/>
</dbReference>
<comment type="cofactor">
    <cofactor evidence="1 5">
        <name>Zn(2+)</name>
        <dbReference type="ChEBI" id="CHEBI:29105"/>
    </cofactor>
</comment>
<sequence length="400" mass="42986">MPFRCSVRVGLWRACGAGALAALWRLASPTFPGVARALVVRRSSCKSYAALGPGGPLVPHQLQRRPVGERDVAIRIKYAGICHSDIHQVRQEWAEAMFPMVPGHEVGGVVQAVGAAVTKFRVGDRVGVGNLLDSCRQCRQCLAGQENYCRTGPVYAYNDRFKYPHCAEFGDEAGGGRTYGGYSQAVVVDEAFVCRVPEALDLAGATPLLCAGITVYSPLKFYGLRKKQRLGVAGLGGLGAMAVLIGKAMGADVTVLSRSEAKRHEALQELKADSFAIFPEAKEAGPVGVGDFDMIVDTIAGDHELQPYIRALAPDGKLVVLGIPPKLLSFHAFELIAGRKSLAGSISGGIKETQEMLEFCAQHRITCPHELIGASQINEAFDRVVRSDVKYRFVIDTGTM</sequence>
<comment type="caution">
    <text evidence="8">The sequence shown here is derived from an EMBL/GenBank/DDBJ whole genome shotgun (WGS) entry which is preliminary data.</text>
</comment>
<proteinExistence type="inferred from homology"/>
<comment type="similarity">
    <text evidence="5">Belongs to the zinc-containing alcohol dehydrogenase family.</text>
</comment>
<dbReference type="InterPro" id="IPR013149">
    <property type="entry name" value="ADH-like_C"/>
</dbReference>
<protein>
    <recommendedName>
        <fullName evidence="7">Enoyl reductase (ER) domain-containing protein</fullName>
    </recommendedName>
</protein>
<evidence type="ECO:0000313" key="9">
    <source>
        <dbReference type="Proteomes" id="UP001178507"/>
    </source>
</evidence>
<dbReference type="InterPro" id="IPR002328">
    <property type="entry name" value="ADH_Zn_CS"/>
</dbReference>
<dbReference type="SUPFAM" id="SSF50129">
    <property type="entry name" value="GroES-like"/>
    <property type="match status" value="1"/>
</dbReference>
<feature type="signal peptide" evidence="6">
    <location>
        <begin position="1"/>
        <end position="37"/>
    </location>
</feature>
<dbReference type="FunFam" id="3.40.50.720:FF:000022">
    <property type="entry name" value="Cinnamyl alcohol dehydrogenase"/>
    <property type="match status" value="1"/>
</dbReference>